<dbReference type="OrthoDB" id="1451596at2"/>
<feature type="transmembrane region" description="Helical" evidence="6">
    <location>
        <begin position="21"/>
        <end position="41"/>
    </location>
</feature>
<evidence type="ECO:0000259" key="7">
    <source>
        <dbReference type="Pfam" id="PF02687"/>
    </source>
</evidence>
<dbReference type="GO" id="GO:0005886">
    <property type="term" value="C:plasma membrane"/>
    <property type="evidence" value="ECO:0007669"/>
    <property type="project" value="UniProtKB-SubCell"/>
</dbReference>
<evidence type="ECO:0000256" key="6">
    <source>
        <dbReference type="SAM" id="Phobius"/>
    </source>
</evidence>
<name>A0A1H6YNP8_9BACT</name>
<dbReference type="RefSeq" id="WP_090338701.1">
    <property type="nucleotide sequence ID" value="NZ_FNXY01000007.1"/>
</dbReference>
<protein>
    <submittedName>
        <fullName evidence="9">Putative ABC transport system permease protein</fullName>
    </submittedName>
</protein>
<dbReference type="PANTHER" id="PTHR30572">
    <property type="entry name" value="MEMBRANE COMPONENT OF TRANSPORTER-RELATED"/>
    <property type="match status" value="1"/>
</dbReference>
<dbReference type="EMBL" id="FNXY01000007">
    <property type="protein sequence ID" value="SEJ42933.1"/>
    <property type="molecule type" value="Genomic_DNA"/>
</dbReference>
<feature type="domain" description="MacB-like periplasmic core" evidence="8">
    <location>
        <begin position="443"/>
        <end position="605"/>
    </location>
</feature>
<evidence type="ECO:0000256" key="4">
    <source>
        <dbReference type="ARBA" id="ARBA00022989"/>
    </source>
</evidence>
<dbReference type="Pfam" id="PF02687">
    <property type="entry name" value="FtsX"/>
    <property type="match status" value="2"/>
</dbReference>
<feature type="transmembrane region" description="Helical" evidence="6">
    <location>
        <begin position="349"/>
        <end position="369"/>
    </location>
</feature>
<feature type="domain" description="ABC3 transporter permease C-terminal" evidence="7">
    <location>
        <begin position="691"/>
        <end position="804"/>
    </location>
</feature>
<keyword evidence="4 6" id="KW-1133">Transmembrane helix</keyword>
<dbReference type="GO" id="GO:0022857">
    <property type="term" value="F:transmembrane transporter activity"/>
    <property type="evidence" value="ECO:0007669"/>
    <property type="project" value="TreeGrafter"/>
</dbReference>
<dbReference type="AlphaFoldDB" id="A0A1H6YNP8"/>
<accession>A0A1H6YNP8</accession>
<reference evidence="9 10" key="1">
    <citation type="submission" date="2016-10" db="EMBL/GenBank/DDBJ databases">
        <authorList>
            <person name="de Groot N.N."/>
        </authorList>
    </citation>
    <scope>NUCLEOTIDE SEQUENCE [LARGE SCALE GENOMIC DNA]</scope>
    <source>
        <strain evidence="9 10">DSM 19938</strain>
    </source>
</reference>
<dbReference type="PANTHER" id="PTHR30572:SF18">
    <property type="entry name" value="ABC-TYPE MACROLIDE FAMILY EXPORT SYSTEM PERMEASE COMPONENT 2"/>
    <property type="match status" value="1"/>
</dbReference>
<feature type="domain" description="MacB-like periplasmic core" evidence="8">
    <location>
        <begin position="20"/>
        <end position="236"/>
    </location>
</feature>
<sequence length="811" mass="90674">MIKNYIKIAFRNLTRNKGYSCINIFGLALGFAISLLCMLYIKDEYSFDRYNLKADRIYRINSDLSYSGKSMQGAASPTPMAETLKRDIPEVEESTRLGKYGSKLVKSGHAVFREQNIIYADSSVFEVFTLPMITGSPQKALSDPLSVVISEKMARKYFGTTDVLNKILIFDTKDVRRVSGVMKDVPDQSHFQADFFLPLYETNDAKTNKWTNHIFNTYVVLKSGSDPKIITAKFEKIVQLYMDPALRRYFQRSLAESRKSGNDFRYSLMPLLDIHLKSDRQGELAANGSIEYFYIFLAIGMFILLIAVFNFINLTTARSVKRAREVGVRKVMGSDRSVLVLQFLSESMLTTWLSLMTGVLFLYILLPYFNALAAKKLSFLAVANPESIFFILAGTLATGLLAGIYPAFYLSSFQPISALKGGLKLFNKRESVRSYLVVCQFSISILLITATLLISQQLRFIRSKRLGFDKEHVLIVKTGQSNESDVITFKNEAVKSAGVKSGTVSGFLPVTSQRWNDMWYPKEKTDEQSAVNMQEWMVDADYVKTMGLVLVQGRDFQEGNIADQQAVIINESAAKKLGYKNPIGKTIHKTGEEKATIIGVIKDFHYESLRNQIEPLGLFVSGNALGQQVKQAFLESVSFRITSSALGSEIFSLRENWEKVAPGRPFEYSFLSEDFDAMYRSEQRVESIFTAFASVAIVIACLGLFGLSAFSAEQRTKEIGIRKVLGASVGSITALLSKDFLKPVLISIVIASPVAWGAINLWLHNFAYKVEVNGWIFLLAGVSTVFIALLTVSFQSIKAAMKNPVKSLASD</sequence>
<comment type="subcellular location">
    <subcellularLocation>
        <location evidence="1">Cell membrane</location>
        <topology evidence="1">Multi-pass membrane protein</topology>
    </subcellularLocation>
</comment>
<proteinExistence type="predicted"/>
<feature type="transmembrane region" description="Helical" evidence="6">
    <location>
        <begin position="775"/>
        <end position="794"/>
    </location>
</feature>
<dbReference type="InterPro" id="IPR025857">
    <property type="entry name" value="MacB_PCD"/>
</dbReference>
<evidence type="ECO:0000313" key="10">
    <source>
        <dbReference type="Proteomes" id="UP000199532"/>
    </source>
</evidence>
<keyword evidence="2" id="KW-1003">Cell membrane</keyword>
<feature type="transmembrane region" description="Helical" evidence="6">
    <location>
        <begin position="292"/>
        <end position="312"/>
    </location>
</feature>
<evidence type="ECO:0000256" key="3">
    <source>
        <dbReference type="ARBA" id="ARBA00022692"/>
    </source>
</evidence>
<dbReference type="InterPro" id="IPR003838">
    <property type="entry name" value="ABC3_permease_C"/>
</dbReference>
<evidence type="ECO:0000259" key="8">
    <source>
        <dbReference type="Pfam" id="PF12704"/>
    </source>
</evidence>
<evidence type="ECO:0000256" key="5">
    <source>
        <dbReference type="ARBA" id="ARBA00023136"/>
    </source>
</evidence>
<evidence type="ECO:0000256" key="1">
    <source>
        <dbReference type="ARBA" id="ARBA00004651"/>
    </source>
</evidence>
<feature type="transmembrane region" description="Helical" evidence="6">
    <location>
        <begin position="389"/>
        <end position="411"/>
    </location>
</feature>
<feature type="transmembrane region" description="Helical" evidence="6">
    <location>
        <begin position="432"/>
        <end position="454"/>
    </location>
</feature>
<organism evidence="9 10">
    <name type="scientific">Dyadobacter koreensis</name>
    <dbReference type="NCBI Taxonomy" id="408657"/>
    <lineage>
        <taxon>Bacteria</taxon>
        <taxon>Pseudomonadati</taxon>
        <taxon>Bacteroidota</taxon>
        <taxon>Cytophagia</taxon>
        <taxon>Cytophagales</taxon>
        <taxon>Spirosomataceae</taxon>
        <taxon>Dyadobacter</taxon>
    </lineage>
</organism>
<dbReference type="Proteomes" id="UP000199532">
    <property type="component" value="Unassembled WGS sequence"/>
</dbReference>
<keyword evidence="10" id="KW-1185">Reference proteome</keyword>
<dbReference type="InterPro" id="IPR050250">
    <property type="entry name" value="Macrolide_Exporter_MacB"/>
</dbReference>
<evidence type="ECO:0000256" key="2">
    <source>
        <dbReference type="ARBA" id="ARBA00022475"/>
    </source>
</evidence>
<keyword evidence="5 6" id="KW-0472">Membrane</keyword>
<feature type="transmembrane region" description="Helical" evidence="6">
    <location>
        <begin position="744"/>
        <end position="763"/>
    </location>
</feature>
<feature type="domain" description="ABC3 transporter permease C-terminal" evidence="7">
    <location>
        <begin position="299"/>
        <end position="415"/>
    </location>
</feature>
<dbReference type="STRING" id="408657.SAMN04487995_4675"/>
<dbReference type="Pfam" id="PF12704">
    <property type="entry name" value="MacB_PCD"/>
    <property type="match status" value="2"/>
</dbReference>
<keyword evidence="3 6" id="KW-0812">Transmembrane</keyword>
<feature type="transmembrane region" description="Helical" evidence="6">
    <location>
        <begin position="688"/>
        <end position="712"/>
    </location>
</feature>
<evidence type="ECO:0000313" key="9">
    <source>
        <dbReference type="EMBL" id="SEJ42933.1"/>
    </source>
</evidence>
<gene>
    <name evidence="9" type="ORF">SAMN04487995_4675</name>
</gene>